<sequence length="392" mass="42062">MIIGSILSMVLSAMSIASFLLGAVLAGIGIFLMASKDMLRSMLNLVDTSKLPSAADDAKDQAQEMLDKYDIISFVGLAVLIIGAFIAAVSFCGAIGSMCKLKLLLLIYMIVTGVMLVALVIGIIYFGSLKARMDEAILIKMRVLRDSYFISLISVIQKPDTTLAIMTVAFNFMQVGLKCCGVEKIGDVRSSDSWLTSERRLTELNKQLGGKSALPSMGDEPLMKPGTLADDVAAEVGGKNIPNWLKKQLPAGIAELPKGATVPASLPASFSLPPDFKDSLANLTKMKNFTKESLLSLFSSALTIKTPLTCCKLSNPEGLMKGKFDTKDITKLMEDPSCPFTAKNDAVNDKICYDALLDYISSYQKIVVTVGTILAAIMGGGIGCALWIFLFD</sequence>
<evidence type="ECO:0000256" key="4">
    <source>
        <dbReference type="ARBA" id="ARBA00023136"/>
    </source>
</evidence>
<feature type="transmembrane region" description="Helical" evidence="5">
    <location>
        <begin position="6"/>
        <end position="34"/>
    </location>
</feature>
<dbReference type="Pfam" id="PF00335">
    <property type="entry name" value="Tetraspanin"/>
    <property type="match status" value="1"/>
</dbReference>
<dbReference type="STRING" id="282301.A0A267G0G8"/>
<evidence type="ECO:0000313" key="7">
    <source>
        <dbReference type="Proteomes" id="UP000215902"/>
    </source>
</evidence>
<keyword evidence="4 5" id="KW-0472">Membrane</keyword>
<organism evidence="6 7">
    <name type="scientific">Macrostomum lignano</name>
    <dbReference type="NCBI Taxonomy" id="282301"/>
    <lineage>
        <taxon>Eukaryota</taxon>
        <taxon>Metazoa</taxon>
        <taxon>Spiralia</taxon>
        <taxon>Lophotrochozoa</taxon>
        <taxon>Platyhelminthes</taxon>
        <taxon>Rhabditophora</taxon>
        <taxon>Macrostomorpha</taxon>
        <taxon>Macrostomida</taxon>
        <taxon>Macrostomidae</taxon>
        <taxon>Macrostomum</taxon>
    </lineage>
</organism>
<comment type="caution">
    <text evidence="6">The sequence shown here is derived from an EMBL/GenBank/DDBJ whole genome shotgun (WGS) entry which is preliminary data.</text>
</comment>
<evidence type="ECO:0000256" key="2">
    <source>
        <dbReference type="ARBA" id="ARBA00022692"/>
    </source>
</evidence>
<name>A0A267G0G8_9PLAT</name>
<dbReference type="AlphaFoldDB" id="A0A267G0G8"/>
<dbReference type="PANTHER" id="PTHR19282">
    <property type="entry name" value="TETRASPANIN"/>
    <property type="match status" value="1"/>
</dbReference>
<evidence type="ECO:0000256" key="3">
    <source>
        <dbReference type="ARBA" id="ARBA00022989"/>
    </source>
</evidence>
<evidence type="ECO:0000256" key="1">
    <source>
        <dbReference type="ARBA" id="ARBA00004141"/>
    </source>
</evidence>
<feature type="transmembrane region" description="Helical" evidence="5">
    <location>
        <begin position="366"/>
        <end position="390"/>
    </location>
</feature>
<proteinExistence type="predicted"/>
<dbReference type="Proteomes" id="UP000215902">
    <property type="component" value="Unassembled WGS sequence"/>
</dbReference>
<protein>
    <recommendedName>
        <fullName evidence="8">Tetraspanin</fullName>
    </recommendedName>
</protein>
<dbReference type="InterPro" id="IPR018499">
    <property type="entry name" value="Tetraspanin/Peripherin"/>
</dbReference>
<keyword evidence="7" id="KW-1185">Reference proteome</keyword>
<keyword evidence="3 5" id="KW-1133">Transmembrane helix</keyword>
<feature type="transmembrane region" description="Helical" evidence="5">
    <location>
        <begin position="103"/>
        <end position="126"/>
    </location>
</feature>
<keyword evidence="2 5" id="KW-0812">Transmembrane</keyword>
<dbReference type="GO" id="GO:0016020">
    <property type="term" value="C:membrane"/>
    <property type="evidence" value="ECO:0007669"/>
    <property type="project" value="UniProtKB-SubCell"/>
</dbReference>
<evidence type="ECO:0000313" key="6">
    <source>
        <dbReference type="EMBL" id="PAA79580.1"/>
    </source>
</evidence>
<reference evidence="6 7" key="1">
    <citation type="submission" date="2017-06" db="EMBL/GenBank/DDBJ databases">
        <title>A platform for efficient transgenesis in Macrostomum lignano, a flatworm model organism for stem cell research.</title>
        <authorList>
            <person name="Berezikov E."/>
        </authorList>
    </citation>
    <scope>NUCLEOTIDE SEQUENCE [LARGE SCALE GENOMIC DNA]</scope>
    <source>
        <strain evidence="6">DV1</strain>
        <tissue evidence="6">Whole organism</tissue>
    </source>
</reference>
<evidence type="ECO:0000256" key="5">
    <source>
        <dbReference type="SAM" id="Phobius"/>
    </source>
</evidence>
<evidence type="ECO:0008006" key="8">
    <source>
        <dbReference type="Google" id="ProtNLM"/>
    </source>
</evidence>
<comment type="subcellular location">
    <subcellularLocation>
        <location evidence="1">Membrane</location>
        <topology evidence="1">Multi-pass membrane protein</topology>
    </subcellularLocation>
</comment>
<accession>A0A267G0G8</accession>
<dbReference type="PANTHER" id="PTHR19282:SF452">
    <property type="entry name" value="LD03691P"/>
    <property type="match status" value="1"/>
</dbReference>
<dbReference type="EMBL" id="NIVC01000626">
    <property type="protein sequence ID" value="PAA79580.1"/>
    <property type="molecule type" value="Genomic_DNA"/>
</dbReference>
<gene>
    <name evidence="6" type="ORF">BOX15_Mlig029869g1</name>
</gene>
<feature type="transmembrane region" description="Helical" evidence="5">
    <location>
        <begin position="71"/>
        <end position="97"/>
    </location>
</feature>